<feature type="non-terminal residue" evidence="3">
    <location>
        <position position="1"/>
    </location>
</feature>
<feature type="transmembrane region" description="Helical" evidence="2">
    <location>
        <begin position="51"/>
        <end position="70"/>
    </location>
</feature>
<proteinExistence type="predicted"/>
<reference evidence="3 4" key="1">
    <citation type="submission" date="2015-07" db="EMBL/GenBank/DDBJ databases">
        <title>The genome of Habropoda laboriosa.</title>
        <authorList>
            <person name="Pan H."/>
            <person name="Kapheim K."/>
        </authorList>
    </citation>
    <scope>NUCLEOTIDE SEQUENCE [LARGE SCALE GENOMIC DNA]</scope>
    <source>
        <strain evidence="3">0110345459</strain>
    </source>
</reference>
<feature type="region of interest" description="Disordered" evidence="1">
    <location>
        <begin position="1"/>
        <end position="26"/>
    </location>
</feature>
<gene>
    <name evidence="3" type="ORF">WH47_09338</name>
</gene>
<keyword evidence="2" id="KW-0812">Transmembrane</keyword>
<dbReference type="AlphaFoldDB" id="A0A0L7REX4"/>
<keyword evidence="2" id="KW-0472">Membrane</keyword>
<organism evidence="3 4">
    <name type="scientific">Habropoda laboriosa</name>
    <dbReference type="NCBI Taxonomy" id="597456"/>
    <lineage>
        <taxon>Eukaryota</taxon>
        <taxon>Metazoa</taxon>
        <taxon>Ecdysozoa</taxon>
        <taxon>Arthropoda</taxon>
        <taxon>Hexapoda</taxon>
        <taxon>Insecta</taxon>
        <taxon>Pterygota</taxon>
        <taxon>Neoptera</taxon>
        <taxon>Endopterygota</taxon>
        <taxon>Hymenoptera</taxon>
        <taxon>Apocrita</taxon>
        <taxon>Aculeata</taxon>
        <taxon>Apoidea</taxon>
        <taxon>Anthophila</taxon>
        <taxon>Apidae</taxon>
        <taxon>Habropoda</taxon>
    </lineage>
</organism>
<name>A0A0L7REX4_9HYME</name>
<sequence>FISTRKNKEYTKELDKEDDDPDKFDRPIKFSTSKAATYPAGYSHEFHGPKYQGVIVSLSILIFLLYFGVLREENDIDEKMVENIPTEILEQIYGKQGVKQKSKLN</sequence>
<evidence type="ECO:0000313" key="4">
    <source>
        <dbReference type="Proteomes" id="UP000053825"/>
    </source>
</evidence>
<dbReference type="InterPro" id="IPR029160">
    <property type="entry name" value="UQCC4"/>
</dbReference>
<dbReference type="PANTHER" id="PTHR35268">
    <property type="entry name" value="PROTEIN CCSMST1"/>
    <property type="match status" value="1"/>
</dbReference>
<feature type="compositionally biased region" description="Basic and acidic residues" evidence="1">
    <location>
        <begin position="1"/>
        <end position="15"/>
    </location>
</feature>
<dbReference type="Pfam" id="PF15013">
    <property type="entry name" value="CCSMST1"/>
    <property type="match status" value="1"/>
</dbReference>
<dbReference type="EMBL" id="KQ414608">
    <property type="protein sequence ID" value="KOC69380.1"/>
    <property type="molecule type" value="Genomic_DNA"/>
</dbReference>
<protein>
    <submittedName>
        <fullName evidence="3">Uncharacterized protein</fullName>
    </submittedName>
</protein>
<keyword evidence="2" id="KW-1133">Transmembrane helix</keyword>
<accession>A0A0L7REX4</accession>
<dbReference type="PANTHER" id="PTHR35268:SF1">
    <property type="entry name" value="UBIQUINOL-CYTOCHROME-C REDUCTASE COMPLEX ASSEMBLY FACTOR 4"/>
    <property type="match status" value="1"/>
</dbReference>
<evidence type="ECO:0000256" key="1">
    <source>
        <dbReference type="SAM" id="MobiDB-lite"/>
    </source>
</evidence>
<evidence type="ECO:0000313" key="3">
    <source>
        <dbReference type="EMBL" id="KOC69380.1"/>
    </source>
</evidence>
<dbReference type="Proteomes" id="UP000053825">
    <property type="component" value="Unassembled WGS sequence"/>
</dbReference>
<evidence type="ECO:0000256" key="2">
    <source>
        <dbReference type="SAM" id="Phobius"/>
    </source>
</evidence>
<keyword evidence="4" id="KW-1185">Reference proteome</keyword>
<dbReference type="OrthoDB" id="5783753at2759"/>